<evidence type="ECO:0000256" key="4">
    <source>
        <dbReference type="ARBA" id="ARBA00022692"/>
    </source>
</evidence>
<keyword evidence="5 8" id="KW-1133">Transmembrane helix</keyword>
<feature type="transmembrane region" description="Helical" evidence="8">
    <location>
        <begin position="287"/>
        <end position="309"/>
    </location>
</feature>
<dbReference type="PROSITE" id="PS50850">
    <property type="entry name" value="MFS"/>
    <property type="match status" value="1"/>
</dbReference>
<evidence type="ECO:0000313" key="10">
    <source>
        <dbReference type="EMBL" id="KAF4959606.1"/>
    </source>
</evidence>
<dbReference type="FunFam" id="1.20.1250.20:FF:000286">
    <property type="entry name" value="MFS efflux transporter"/>
    <property type="match status" value="1"/>
</dbReference>
<protein>
    <recommendedName>
        <fullName evidence="9">Major facilitator superfamily (MFS) profile domain-containing protein</fullName>
    </recommendedName>
</protein>
<evidence type="ECO:0000256" key="8">
    <source>
        <dbReference type="SAM" id="Phobius"/>
    </source>
</evidence>
<dbReference type="InterPro" id="IPR020846">
    <property type="entry name" value="MFS_dom"/>
</dbReference>
<dbReference type="AlphaFoldDB" id="A0A8H4TKM7"/>
<accession>A0A8H4TKM7</accession>
<dbReference type="InterPro" id="IPR011701">
    <property type="entry name" value="MFS"/>
</dbReference>
<comment type="caution">
    <text evidence="10">The sequence shown here is derived from an EMBL/GenBank/DDBJ whole genome shotgun (WGS) entry which is preliminary data.</text>
</comment>
<dbReference type="Gene3D" id="1.20.1250.20">
    <property type="entry name" value="MFS general substrate transporter like domains"/>
    <property type="match status" value="2"/>
</dbReference>
<evidence type="ECO:0000256" key="2">
    <source>
        <dbReference type="ARBA" id="ARBA00008335"/>
    </source>
</evidence>
<dbReference type="GO" id="GO:0022857">
    <property type="term" value="F:transmembrane transporter activity"/>
    <property type="evidence" value="ECO:0007669"/>
    <property type="project" value="InterPro"/>
</dbReference>
<feature type="transmembrane region" description="Helical" evidence="8">
    <location>
        <begin position="353"/>
        <end position="372"/>
    </location>
</feature>
<proteinExistence type="inferred from homology"/>
<gene>
    <name evidence="10" type="ORF">FSARC_10692</name>
</gene>
<dbReference type="GO" id="GO:0012505">
    <property type="term" value="C:endomembrane system"/>
    <property type="evidence" value="ECO:0007669"/>
    <property type="project" value="UniProtKB-SubCell"/>
</dbReference>
<organism evidence="10 11">
    <name type="scientific">Fusarium sarcochroum</name>
    <dbReference type="NCBI Taxonomy" id="1208366"/>
    <lineage>
        <taxon>Eukaryota</taxon>
        <taxon>Fungi</taxon>
        <taxon>Dikarya</taxon>
        <taxon>Ascomycota</taxon>
        <taxon>Pezizomycotina</taxon>
        <taxon>Sordariomycetes</taxon>
        <taxon>Hypocreomycetidae</taxon>
        <taxon>Hypocreales</taxon>
        <taxon>Nectriaceae</taxon>
        <taxon>Fusarium</taxon>
        <taxon>Fusarium lateritium species complex</taxon>
    </lineage>
</organism>
<dbReference type="PANTHER" id="PTHR23514">
    <property type="entry name" value="BYPASS OF STOP CODON PROTEIN 6"/>
    <property type="match status" value="1"/>
</dbReference>
<evidence type="ECO:0000256" key="3">
    <source>
        <dbReference type="ARBA" id="ARBA00022448"/>
    </source>
</evidence>
<evidence type="ECO:0000256" key="7">
    <source>
        <dbReference type="ARBA" id="ARBA00023180"/>
    </source>
</evidence>
<feature type="transmembrane region" description="Helical" evidence="8">
    <location>
        <begin position="83"/>
        <end position="105"/>
    </location>
</feature>
<dbReference type="EMBL" id="JABEXW010000658">
    <property type="protein sequence ID" value="KAF4959606.1"/>
    <property type="molecule type" value="Genomic_DNA"/>
</dbReference>
<dbReference type="Pfam" id="PF07690">
    <property type="entry name" value="MFS_1"/>
    <property type="match status" value="2"/>
</dbReference>
<dbReference type="SUPFAM" id="SSF103473">
    <property type="entry name" value="MFS general substrate transporter"/>
    <property type="match status" value="1"/>
</dbReference>
<evidence type="ECO:0000256" key="5">
    <source>
        <dbReference type="ARBA" id="ARBA00022989"/>
    </source>
</evidence>
<evidence type="ECO:0000259" key="9">
    <source>
        <dbReference type="PROSITE" id="PS50850"/>
    </source>
</evidence>
<dbReference type="InterPro" id="IPR036259">
    <property type="entry name" value="MFS_trans_sf"/>
</dbReference>
<feature type="transmembrane region" description="Helical" evidence="8">
    <location>
        <begin position="442"/>
        <end position="461"/>
    </location>
</feature>
<evidence type="ECO:0000256" key="6">
    <source>
        <dbReference type="ARBA" id="ARBA00023136"/>
    </source>
</evidence>
<name>A0A8H4TKM7_9HYPO</name>
<comment type="subcellular location">
    <subcellularLocation>
        <location evidence="1">Endomembrane system</location>
        <topology evidence="1">Multi-pass membrane protein</topology>
    </subcellularLocation>
</comment>
<feature type="transmembrane region" description="Helical" evidence="8">
    <location>
        <begin position="378"/>
        <end position="400"/>
    </location>
</feature>
<feature type="transmembrane region" description="Helical" evidence="8">
    <location>
        <begin position="201"/>
        <end position="220"/>
    </location>
</feature>
<feature type="transmembrane region" description="Helical" evidence="8">
    <location>
        <begin position="111"/>
        <end position="133"/>
    </location>
</feature>
<keyword evidence="7" id="KW-0325">Glycoprotein</keyword>
<dbReference type="Proteomes" id="UP000622797">
    <property type="component" value="Unassembled WGS sequence"/>
</dbReference>
<keyword evidence="11" id="KW-1185">Reference proteome</keyword>
<sequence>MATSGSYPTQALELETFSLTHNKEAGPSEPRPVLSTPGRQLGFNNDFGQANTVIDPTSAAPPTATHAVEKWNYPKGNAFRVAAVFWSLLVSGANDAAYGALIPYLETYYDLSYLVVSLIFLSPLVGFIVSAATNNWLHLNFGQRWIAFLCGACHAVTYIILAQHPPYVVLVLAYVIAGLGNGIGLAAWNSFMGNLARSNELLGFMHASYGVGATVSPLIATSMITQGNLSWYHFYYVLLAMALIETATLTYSFWPKTAQKYREAVLVEGTRNQGTRSALFVMPHARIVWLCALFLLGYVGAEVALGGWVVQFMLRIRNADPFDAGMTAVGFWLGITVGRMVLGMVIPKLGVKLSLTIFIPITMGLQLIFWLVPQFHVSAVAIALQGFFLGPMFPCVIVAVTMLLPRHLHVSAIGFIAAFGGSGAAVLPFAVGAIAQAKGVQVLQPIILAILVVLLITWLCLPKIEKKKD</sequence>
<feature type="transmembrane region" description="Helical" evidence="8">
    <location>
        <begin position="232"/>
        <end position="254"/>
    </location>
</feature>
<keyword evidence="6 8" id="KW-0472">Membrane</keyword>
<dbReference type="OrthoDB" id="413079at2759"/>
<feature type="domain" description="Major facilitator superfamily (MFS) profile" evidence="9">
    <location>
        <begin position="80"/>
        <end position="465"/>
    </location>
</feature>
<keyword evidence="3" id="KW-0813">Transport</keyword>
<dbReference type="FunFam" id="1.20.1250.20:FF:000308">
    <property type="entry name" value="MFS efflux transporter"/>
    <property type="match status" value="1"/>
</dbReference>
<evidence type="ECO:0000313" key="11">
    <source>
        <dbReference type="Proteomes" id="UP000622797"/>
    </source>
</evidence>
<feature type="transmembrane region" description="Helical" evidence="8">
    <location>
        <begin position="167"/>
        <end position="189"/>
    </location>
</feature>
<dbReference type="GO" id="GO:0016020">
    <property type="term" value="C:membrane"/>
    <property type="evidence" value="ECO:0007669"/>
    <property type="project" value="TreeGrafter"/>
</dbReference>
<reference evidence="10" key="1">
    <citation type="journal article" date="2020" name="BMC Genomics">
        <title>Correction to: Identification and distribution of gene clusters required for synthesis of sphingolipid metabolism inhibitors in diverse species of the filamentous fungus Fusarium.</title>
        <authorList>
            <person name="Kim H.S."/>
            <person name="Lohmar J.M."/>
            <person name="Busman M."/>
            <person name="Brown D.W."/>
            <person name="Naumann T.A."/>
            <person name="Divon H.H."/>
            <person name="Lysoe E."/>
            <person name="Uhlig S."/>
            <person name="Proctor R.H."/>
        </authorList>
    </citation>
    <scope>NUCLEOTIDE SEQUENCE</scope>
    <source>
        <strain evidence="10">NRRL 20472</strain>
    </source>
</reference>
<feature type="transmembrane region" description="Helical" evidence="8">
    <location>
        <begin position="145"/>
        <end position="161"/>
    </location>
</feature>
<evidence type="ECO:0000256" key="1">
    <source>
        <dbReference type="ARBA" id="ARBA00004127"/>
    </source>
</evidence>
<dbReference type="InterPro" id="IPR051788">
    <property type="entry name" value="MFS_Transporter"/>
</dbReference>
<feature type="transmembrane region" description="Helical" evidence="8">
    <location>
        <begin position="329"/>
        <end position="346"/>
    </location>
</feature>
<dbReference type="PANTHER" id="PTHR23514:SF3">
    <property type="entry name" value="BYPASS OF STOP CODON PROTEIN 6"/>
    <property type="match status" value="1"/>
</dbReference>
<feature type="transmembrane region" description="Helical" evidence="8">
    <location>
        <begin position="412"/>
        <end position="436"/>
    </location>
</feature>
<reference evidence="10" key="2">
    <citation type="submission" date="2020-05" db="EMBL/GenBank/DDBJ databases">
        <authorList>
            <person name="Kim H.-S."/>
            <person name="Proctor R.H."/>
            <person name="Brown D.W."/>
        </authorList>
    </citation>
    <scope>NUCLEOTIDE SEQUENCE</scope>
    <source>
        <strain evidence="10">NRRL 20472</strain>
    </source>
</reference>
<keyword evidence="4 8" id="KW-0812">Transmembrane</keyword>
<comment type="similarity">
    <text evidence="2">Belongs to the major facilitator superfamily.</text>
</comment>